<dbReference type="Proteomes" id="UP000410492">
    <property type="component" value="Unassembled WGS sequence"/>
</dbReference>
<dbReference type="SUPFAM" id="SSF111418">
    <property type="entry name" value="Hormone receptor domain"/>
    <property type="match status" value="1"/>
</dbReference>
<dbReference type="Pfam" id="PF13855">
    <property type="entry name" value="LRR_8"/>
    <property type="match status" value="1"/>
</dbReference>
<feature type="transmembrane region" description="Helical" evidence="12">
    <location>
        <begin position="861"/>
        <end position="881"/>
    </location>
</feature>
<feature type="compositionally biased region" description="Basic residues" evidence="11">
    <location>
        <begin position="1260"/>
        <end position="1269"/>
    </location>
</feature>
<feature type="domain" description="GAIN-B" evidence="14">
    <location>
        <begin position="557"/>
        <end position="719"/>
    </location>
</feature>
<feature type="transmembrane region" description="Helical" evidence="12">
    <location>
        <begin position="1041"/>
        <end position="1063"/>
    </location>
</feature>
<dbReference type="EMBL" id="CAACVG010010464">
    <property type="protein sequence ID" value="VEN55898.1"/>
    <property type="molecule type" value="Genomic_DNA"/>
</dbReference>
<dbReference type="PROSITE" id="PS51450">
    <property type="entry name" value="LRR"/>
    <property type="match status" value="3"/>
</dbReference>
<evidence type="ECO:0000259" key="15">
    <source>
        <dbReference type="PROSITE" id="PS50227"/>
    </source>
</evidence>
<proteinExistence type="inferred from homology"/>
<dbReference type="InterPro" id="IPR007110">
    <property type="entry name" value="Ig-like_dom"/>
</dbReference>
<dbReference type="InterPro" id="IPR000483">
    <property type="entry name" value="Cys-rich_flank_reg_C"/>
</dbReference>
<dbReference type="SUPFAM" id="SSF48726">
    <property type="entry name" value="Immunoglobulin"/>
    <property type="match status" value="1"/>
</dbReference>
<dbReference type="PROSITE" id="PS50221">
    <property type="entry name" value="GAIN_B"/>
    <property type="match status" value="1"/>
</dbReference>
<dbReference type="GO" id="GO:0004930">
    <property type="term" value="F:G protein-coupled receptor activity"/>
    <property type="evidence" value="ECO:0007669"/>
    <property type="project" value="InterPro"/>
</dbReference>
<dbReference type="InterPro" id="IPR036179">
    <property type="entry name" value="Ig-like_dom_sf"/>
</dbReference>
<evidence type="ECO:0000256" key="9">
    <source>
        <dbReference type="ARBA" id="ARBA00023157"/>
    </source>
</evidence>
<feature type="region of interest" description="Disordered" evidence="11">
    <location>
        <begin position="1334"/>
        <end position="1376"/>
    </location>
</feature>
<feature type="domain" description="Ig-like" evidence="16">
    <location>
        <begin position="231"/>
        <end position="338"/>
    </location>
</feature>
<feature type="transmembrane region" description="Helical" evidence="12">
    <location>
        <begin position="737"/>
        <end position="761"/>
    </location>
</feature>
<dbReference type="Gene3D" id="2.60.220.50">
    <property type="match status" value="1"/>
</dbReference>
<keyword evidence="18" id="KW-1185">Reference proteome</keyword>
<dbReference type="InterPro" id="IPR000203">
    <property type="entry name" value="GPS"/>
</dbReference>
<keyword evidence="7 12" id="KW-1133">Transmembrane helix</keyword>
<evidence type="ECO:0000256" key="7">
    <source>
        <dbReference type="ARBA" id="ARBA00022989"/>
    </source>
</evidence>
<evidence type="ECO:0000256" key="4">
    <source>
        <dbReference type="ARBA" id="ARBA00022692"/>
    </source>
</evidence>
<keyword evidence="5 13" id="KW-0732">Signal</keyword>
<dbReference type="Pfam" id="PF01825">
    <property type="entry name" value="GPS"/>
    <property type="match status" value="1"/>
</dbReference>
<feature type="region of interest" description="Disordered" evidence="11">
    <location>
        <begin position="1108"/>
        <end position="1149"/>
    </location>
</feature>
<dbReference type="InterPro" id="IPR057244">
    <property type="entry name" value="GAIN_B"/>
</dbReference>
<keyword evidence="3" id="KW-0433">Leucine-rich repeat</keyword>
<feature type="transmembrane region" description="Helical" evidence="12">
    <location>
        <begin position="910"/>
        <end position="928"/>
    </location>
</feature>
<dbReference type="Gene3D" id="2.60.40.10">
    <property type="entry name" value="Immunoglobulins"/>
    <property type="match status" value="1"/>
</dbReference>
<dbReference type="InterPro" id="IPR036445">
    <property type="entry name" value="GPCR_2_extracell_dom_sf"/>
</dbReference>
<dbReference type="SMART" id="SM00409">
    <property type="entry name" value="IG"/>
    <property type="match status" value="1"/>
</dbReference>
<feature type="transmembrane region" description="Helical" evidence="12">
    <location>
        <begin position="806"/>
        <end position="826"/>
    </location>
</feature>
<evidence type="ECO:0000256" key="5">
    <source>
        <dbReference type="ARBA" id="ARBA00022729"/>
    </source>
</evidence>
<dbReference type="PANTHER" id="PTHR45930">
    <property type="entry name" value="G-PROTEIN COUPLED RECEPTOR 124-LIKE PROTEIN"/>
    <property type="match status" value="1"/>
</dbReference>
<evidence type="ECO:0000259" key="14">
    <source>
        <dbReference type="PROSITE" id="PS50221"/>
    </source>
</evidence>
<evidence type="ECO:0000256" key="12">
    <source>
        <dbReference type="SAM" id="Phobius"/>
    </source>
</evidence>
<feature type="transmembrane region" description="Helical" evidence="12">
    <location>
        <begin position="773"/>
        <end position="794"/>
    </location>
</feature>
<evidence type="ECO:0000256" key="2">
    <source>
        <dbReference type="ARBA" id="ARBA00007343"/>
    </source>
</evidence>
<comment type="similarity">
    <text evidence="2">Belongs to the G-protein coupled receptor 2 family. Adhesion G-protein coupled receptor (ADGR) subfamily.</text>
</comment>
<dbReference type="SMART" id="SM00369">
    <property type="entry name" value="LRR_TYP"/>
    <property type="match status" value="3"/>
</dbReference>
<dbReference type="InterPro" id="IPR051963">
    <property type="entry name" value="Adhesion_GPCR_A"/>
</dbReference>
<evidence type="ECO:0000313" key="17">
    <source>
        <dbReference type="EMBL" id="VEN55898.1"/>
    </source>
</evidence>
<dbReference type="InterPro" id="IPR001879">
    <property type="entry name" value="GPCR_2_extracellular_dom"/>
</dbReference>
<feature type="chain" id="PRO_5024971399" description="G-protein coupled receptors family 2 profile 2 domain-containing protein" evidence="13">
    <location>
        <begin position="25"/>
        <end position="1541"/>
    </location>
</feature>
<dbReference type="InterPro" id="IPR001611">
    <property type="entry name" value="Leu-rich_rpt"/>
</dbReference>
<evidence type="ECO:0000256" key="8">
    <source>
        <dbReference type="ARBA" id="ARBA00023136"/>
    </source>
</evidence>
<dbReference type="InterPro" id="IPR032675">
    <property type="entry name" value="LRR_dom_sf"/>
</dbReference>
<evidence type="ECO:0000313" key="18">
    <source>
        <dbReference type="Proteomes" id="UP000410492"/>
    </source>
</evidence>
<evidence type="ECO:0000256" key="13">
    <source>
        <dbReference type="SAM" id="SignalP"/>
    </source>
</evidence>
<evidence type="ECO:0000256" key="1">
    <source>
        <dbReference type="ARBA" id="ARBA00004370"/>
    </source>
</evidence>
<keyword evidence="4 12" id="KW-0812">Transmembrane</keyword>
<feature type="compositionally biased region" description="Low complexity" evidence="11">
    <location>
        <begin position="983"/>
        <end position="994"/>
    </location>
</feature>
<evidence type="ECO:0000256" key="11">
    <source>
        <dbReference type="SAM" id="MobiDB-lite"/>
    </source>
</evidence>
<keyword evidence="10" id="KW-0675">Receptor</keyword>
<feature type="compositionally biased region" description="Polar residues" evidence="11">
    <location>
        <begin position="1274"/>
        <end position="1286"/>
    </location>
</feature>
<dbReference type="Pfam" id="PF26588">
    <property type="entry name" value="GAIN_ADGRA3"/>
    <property type="match status" value="1"/>
</dbReference>
<feature type="transmembrane region" description="Helical" evidence="12">
    <location>
        <begin position="1011"/>
        <end position="1029"/>
    </location>
</feature>
<reference evidence="17 18" key="1">
    <citation type="submission" date="2019-01" db="EMBL/GenBank/DDBJ databases">
        <authorList>
            <person name="Sayadi A."/>
        </authorList>
    </citation>
    <scope>NUCLEOTIDE SEQUENCE [LARGE SCALE GENOMIC DNA]</scope>
</reference>
<keyword evidence="8 12" id="KW-0472">Membrane</keyword>
<name>A0A653D6Y7_CALMS</name>
<dbReference type="PROSITE" id="PS50227">
    <property type="entry name" value="G_PROTEIN_RECEP_F2_3"/>
    <property type="match status" value="1"/>
</dbReference>
<sequence length="1541" mass="171160">MLCTKEIMILKIFLLILTVSTCMSIEECPNKCFCKRGTQKDGYLKITCGEEEKISTLEELDLLNLANELGQLNLSGNYLKTFSPLVELPLLQKLDLSKNQISDLQPYQFKLVPTLRRLDISSNNIKHIDLLAFEGLQHLERLKLNQNQVSTIAYGTFDPLFNIKQVDISQNPLICDCGLLWLLDWSQRKSVKLLSNPKCNSPAAFRGQLLRKLKIGDDILCKSPADNSDLPIVDLRPDKDQVVFEGDPLTLQCHAPTILDTYEDDSSTASVSKLEWSWSGGDPTGRFPEVAIEGRALPSAGRVWSTLTIPRLRSQHAGSWSCFLLSVHGNFSKEINVVVISDDSRYCATMTTVTNKGTYSWPRTLVNYTAQTPCQSLNLNYDVGRQRAYYTCAADGSWTNLNATACSYISEHTKILEQFSKVNSSIEESAKHFRNYTLNKSVFEDPVDLAFAVETIVGYLGHSPPADSGTVAAILMDVADGLLDLPEAYLRQAQRLYNTSLRLLEAMEMMAIITTASSPFHQTNLALESFTVKKEAFEELRCTWYLNYSTPSSSLFSCSSIGTGGQSESSTSLPGKTAEASVTVPADLFEQLKDQEEPGLVDRKDFRLLVAMHRTAKLFKAKDADKKDVTSAVVGVHLADIRVSNLSNPVYAMVRRPPSTGLLEVRPFVPVRWDPFANNGTGEWTSEGCRFSHQLQDHLVFSCDQFGYYGLLQDVSHIRRLLENDKLTAKFKLSHPAIYVGAFILFTSFLIAIVTYLLCYLDIQMPKKAKHSLVNTWTSIALLCYVYVFGIHQTEDVRLCQGVGLTLHYLTLCSLLWMCVALNCMYKRLNKHRHHHDQAICNLQDDDLPSGSDRPVQKPILGLYLVGWGIGLIVCGLSAAINVNEYATLGGDEGGGGQCFLRPGPALSALYAPVAILLLFLMVMFLLVRCAARDLDGNGHLSEGTQATEHVDLELLEPNFLSSAGAGGGGVAVGGGNTTEARSVSSKTTGGSSSEIEDPEHAPTAQLNAHVIFLTAYLLTWLCAAFATASPFQLVSFEEQLFSIAFAVLATTLSAFTLFFYCVARNDVRTRWMVFLRWLTTGGGNRKQQQRPPFCLFRSRNVSDRGATLPPHIQIQPLPPLPPSSDQQGVGTLGSRSTSRSSNHTKSNASHVLKGAVDLNGGNFSDPQHHQQQAQGAKINNVNLVVLHRQQYRTNVIPNIIENPTNAAQVFYNPHQSTVARKFFKRQKRNMLKKNNLTKPPLAPPRDVNSDSASVFSDHQHHHHHRPKVKNAADQPQNNIFGTNSKVNNTNIHVEQVRRVQQKNPNIFSDSAEDLDSVSNVPVDNIVINAERLRKREMSKQQQSPVIQPPARKKQQNHGNGTTKSVSDKNMRSVSQQCTLDYSSETISDSILDKAGSPDKAMESHPMILDGGSSLVVAEADPHYCRINDVYAAREYGDRAGVPHMNATRVYAHPYDDEPKREGSSVSVSDLDELYQQIRRGGTTGQRHNRYRSVRQAAVSPYLSDSEVNSFVSDARHRRNRTASYSHLHFDRYSDDVETTV</sequence>
<feature type="signal peptide" evidence="13">
    <location>
        <begin position="1"/>
        <end position="24"/>
    </location>
</feature>
<dbReference type="Gene3D" id="3.80.10.10">
    <property type="entry name" value="Ribonuclease Inhibitor"/>
    <property type="match status" value="1"/>
</dbReference>
<keyword evidence="6" id="KW-0677">Repeat</keyword>
<dbReference type="PANTHER" id="PTHR45930:SF4">
    <property type="entry name" value="ADHESION G PROTEIN-COUPLED RECEPTOR A3"/>
    <property type="match status" value="1"/>
</dbReference>
<evidence type="ECO:0000256" key="3">
    <source>
        <dbReference type="ARBA" id="ARBA00022614"/>
    </source>
</evidence>
<dbReference type="InterPro" id="IPR058808">
    <property type="entry name" value="GAIN_ADGRA2/3"/>
</dbReference>
<gene>
    <name evidence="17" type="ORF">CALMAC_LOCUS14951</name>
</gene>
<evidence type="ECO:0008006" key="19">
    <source>
        <dbReference type="Google" id="ProtNLM"/>
    </source>
</evidence>
<dbReference type="Gene3D" id="4.10.1240.10">
    <property type="entry name" value="GPCR, family 2, extracellular hormone receptor domain"/>
    <property type="match status" value="1"/>
</dbReference>
<evidence type="ECO:0000256" key="10">
    <source>
        <dbReference type="ARBA" id="ARBA00023170"/>
    </source>
</evidence>
<dbReference type="GO" id="GO:0005886">
    <property type="term" value="C:plasma membrane"/>
    <property type="evidence" value="ECO:0007669"/>
    <property type="project" value="TreeGrafter"/>
</dbReference>
<dbReference type="SMART" id="SM00082">
    <property type="entry name" value="LRRCT"/>
    <property type="match status" value="1"/>
</dbReference>
<accession>A0A653D6Y7</accession>
<dbReference type="GO" id="GO:0007166">
    <property type="term" value="P:cell surface receptor signaling pathway"/>
    <property type="evidence" value="ECO:0007669"/>
    <property type="project" value="TreeGrafter"/>
</dbReference>
<dbReference type="InterPro" id="IPR046338">
    <property type="entry name" value="GAIN_dom_sf"/>
</dbReference>
<dbReference type="InterPro" id="IPR003599">
    <property type="entry name" value="Ig_sub"/>
</dbReference>
<feature type="region of interest" description="Disordered" evidence="11">
    <location>
        <begin position="1233"/>
        <end position="1286"/>
    </location>
</feature>
<feature type="domain" description="G-protein coupled receptors family 2 profile 1" evidence="15">
    <location>
        <begin position="321"/>
        <end position="410"/>
    </location>
</feature>
<dbReference type="Gene3D" id="1.20.1070.10">
    <property type="entry name" value="Rhodopsin 7-helix transmembrane proteins"/>
    <property type="match status" value="1"/>
</dbReference>
<dbReference type="InterPro" id="IPR003591">
    <property type="entry name" value="Leu-rich_rpt_typical-subtyp"/>
</dbReference>
<dbReference type="OrthoDB" id="10031018at2759"/>
<evidence type="ECO:0000259" key="16">
    <source>
        <dbReference type="PROSITE" id="PS50835"/>
    </source>
</evidence>
<dbReference type="PROSITE" id="PS50835">
    <property type="entry name" value="IG_LIKE"/>
    <property type="match status" value="1"/>
</dbReference>
<dbReference type="SUPFAM" id="SSF52058">
    <property type="entry name" value="L domain-like"/>
    <property type="match status" value="1"/>
</dbReference>
<evidence type="ECO:0000256" key="6">
    <source>
        <dbReference type="ARBA" id="ARBA00022737"/>
    </source>
</evidence>
<keyword evidence="9" id="KW-1015">Disulfide bond</keyword>
<dbReference type="InterPro" id="IPR013783">
    <property type="entry name" value="Ig-like_fold"/>
</dbReference>
<feature type="region of interest" description="Disordered" evidence="11">
    <location>
        <begin position="975"/>
        <end position="1000"/>
    </location>
</feature>
<organism evidence="17 18">
    <name type="scientific">Callosobruchus maculatus</name>
    <name type="common">Southern cowpea weevil</name>
    <name type="synonym">Pulse bruchid</name>
    <dbReference type="NCBI Taxonomy" id="64391"/>
    <lineage>
        <taxon>Eukaryota</taxon>
        <taxon>Metazoa</taxon>
        <taxon>Ecdysozoa</taxon>
        <taxon>Arthropoda</taxon>
        <taxon>Hexapoda</taxon>
        <taxon>Insecta</taxon>
        <taxon>Pterygota</taxon>
        <taxon>Neoptera</taxon>
        <taxon>Endopterygota</taxon>
        <taxon>Coleoptera</taxon>
        <taxon>Polyphaga</taxon>
        <taxon>Cucujiformia</taxon>
        <taxon>Chrysomeloidea</taxon>
        <taxon>Chrysomelidae</taxon>
        <taxon>Bruchinae</taxon>
        <taxon>Bruchini</taxon>
        <taxon>Callosobruchus</taxon>
    </lineage>
</organism>
<feature type="compositionally biased region" description="Low complexity" evidence="11">
    <location>
        <begin position="1135"/>
        <end position="1148"/>
    </location>
</feature>
<comment type="subcellular location">
    <subcellularLocation>
        <location evidence="1">Membrane</location>
    </subcellularLocation>
</comment>
<protein>
    <recommendedName>
        <fullName evidence="19">G-protein coupled receptors family 2 profile 2 domain-containing protein</fullName>
    </recommendedName>
</protein>